<evidence type="ECO:0000313" key="3">
    <source>
        <dbReference type="Proteomes" id="UP001319104"/>
    </source>
</evidence>
<comment type="caution">
    <text evidence="2">The sequence shown here is derived from an EMBL/GenBank/DDBJ whole genome shotgun (WGS) entry which is preliminary data.</text>
</comment>
<dbReference type="AlphaFoldDB" id="A0AAP2CID0"/>
<dbReference type="Proteomes" id="UP001319104">
    <property type="component" value="Unassembled WGS sequence"/>
</dbReference>
<keyword evidence="3" id="KW-1185">Reference proteome</keyword>
<accession>A0AAP2CID0</accession>
<reference evidence="2 3" key="1">
    <citation type="submission" date="2021-05" db="EMBL/GenBank/DDBJ databases">
        <authorList>
            <person name="Zhang Z.D."/>
            <person name="Osman G."/>
        </authorList>
    </citation>
    <scope>NUCLEOTIDE SEQUENCE [LARGE SCALE GENOMIC DNA]</scope>
    <source>
        <strain evidence="2 3">KCTC 32217</strain>
    </source>
</reference>
<organism evidence="2 3">
    <name type="scientific">Litoribacter ruber</name>
    <dbReference type="NCBI Taxonomy" id="702568"/>
    <lineage>
        <taxon>Bacteria</taxon>
        <taxon>Pseudomonadati</taxon>
        <taxon>Bacteroidota</taxon>
        <taxon>Cytophagia</taxon>
        <taxon>Cytophagales</taxon>
        <taxon>Cyclobacteriaceae</taxon>
        <taxon>Litoribacter</taxon>
    </lineage>
</organism>
<gene>
    <name evidence="2" type="ORF">KI659_14890</name>
</gene>
<dbReference type="EMBL" id="JAHCMY010000010">
    <property type="protein sequence ID" value="MBS9525303.1"/>
    <property type="molecule type" value="Genomic_DNA"/>
</dbReference>
<keyword evidence="1" id="KW-0732">Signal</keyword>
<evidence type="ECO:0000313" key="2">
    <source>
        <dbReference type="EMBL" id="MBS9525303.1"/>
    </source>
</evidence>
<dbReference type="RefSeq" id="WP_213946162.1">
    <property type="nucleotide sequence ID" value="NZ_JAHBGI010000002.1"/>
</dbReference>
<feature type="signal peptide" evidence="1">
    <location>
        <begin position="1"/>
        <end position="19"/>
    </location>
</feature>
<proteinExistence type="predicted"/>
<protein>
    <recommendedName>
        <fullName evidence="4">Bacterial surface antigen (D15) domain-containing protein</fullName>
    </recommendedName>
</protein>
<evidence type="ECO:0008006" key="4">
    <source>
        <dbReference type="Google" id="ProtNLM"/>
    </source>
</evidence>
<name>A0AAP2CID0_9BACT</name>
<sequence length="435" mass="49528">MRIFFTILINVLLVSLASAQGSRHQRSTLHLIQGNAGANLREFNQLLEDKGISPLRRGYSTFGIGYQNRFNDFVLGFELYHNNGPQSTFRDYTIDYRTSRAYLNVGYAFTEEGRFHLIHYMSIGVGYLNFEMLEENRPESMAGFLADPEMGFILRQNNIHKGSQKFGGLLTEIGFQVGYDIDLPVMEESIEVIAKFGYSFSPFENAWNRKGIAFDNAQSGPFLRLGAGISLPDYNYFYRDASLGVHLLYGLHFTRPSQLNESLSTYGYQQFQGRPSNWGLKILGENRGTLYGLDIYNLAYGGQANAERSHTLNSVRVYGNFGQKLYDHKNVEMGVLGGFGYGNLRYTTLKDMKPDFPLLFEEPNHDGYLRTWGFLAKPELYLAYAMPLSKRKSFDLIYSAHFGYELPVGRFRLADMGMNKYVAGPYVQFGFGIRP</sequence>
<evidence type="ECO:0000256" key="1">
    <source>
        <dbReference type="SAM" id="SignalP"/>
    </source>
</evidence>
<feature type="chain" id="PRO_5042814758" description="Bacterial surface antigen (D15) domain-containing protein" evidence="1">
    <location>
        <begin position="20"/>
        <end position="435"/>
    </location>
</feature>